<evidence type="ECO:0000313" key="1">
    <source>
        <dbReference type="EMBL" id="ATI18849.1"/>
    </source>
</evidence>
<proteinExistence type="predicted"/>
<name>A0A291LHJ8_9CAUD</name>
<reference evidence="1 2" key="1">
    <citation type="submission" date="2017-08" db="EMBL/GenBank/DDBJ databases">
        <authorList>
            <person name="Jones O.D."/>
            <person name="Rapp I.M."/>
            <person name="Layton S."/>
            <person name="Bhuiyan S."/>
            <person name="Kim T."/>
            <person name="Hughes L.E."/>
            <person name="Garlena R.A."/>
            <person name="Russell D.A."/>
            <person name="Pope W.H."/>
            <person name="Jacobs-Sera D."/>
            <person name="Hendrix R.W."/>
            <person name="Hatfull G.F."/>
        </authorList>
    </citation>
    <scope>NUCLEOTIDE SEQUENCE [LARGE SCALE GENOMIC DNA]</scope>
</reference>
<evidence type="ECO:0000313" key="2">
    <source>
        <dbReference type="Proteomes" id="UP000230725"/>
    </source>
</evidence>
<protein>
    <submittedName>
        <fullName evidence="1">Uncharacterized protein</fullName>
    </submittedName>
</protein>
<organism evidence="1 2">
    <name type="scientific">Streptomyces phage Diane</name>
    <dbReference type="NCBI Taxonomy" id="2041207"/>
    <lineage>
        <taxon>Viruses</taxon>
        <taxon>Duplodnaviria</taxon>
        <taxon>Heunggongvirae</taxon>
        <taxon>Uroviricota</taxon>
        <taxon>Caudoviricetes</taxon>
        <taxon>Arquatrovirinae</taxon>
        <taxon>Omarvirus</taxon>
        <taxon>Omarvirus diane</taxon>
    </lineage>
</organism>
<gene>
    <name evidence="1" type="ORF">SEA_DIANE_65</name>
</gene>
<sequence length="138" mass="15243">MQVFHGETRPSGGAVHRAGIPVLMSLPSERSTTVKKRSHLGKNEVSGLGKLYEKGGQALKRDDLSLSNAEYSVFAKLAWFGLAQREEEQRWSITPQGINFIEGRVRVQRTAVTEDREFVGLEGVLVSASDVNSSFYFG</sequence>
<dbReference type="EMBL" id="MF766046">
    <property type="protein sequence ID" value="ATI18849.1"/>
    <property type="molecule type" value="Genomic_DNA"/>
</dbReference>
<keyword evidence="2" id="KW-1185">Reference proteome</keyword>
<accession>A0A291LHJ8</accession>
<dbReference type="Proteomes" id="UP000230725">
    <property type="component" value="Segment"/>
</dbReference>